<gene>
    <name evidence="1" type="ORF">SCUD_LOCUS7246</name>
</gene>
<protein>
    <submittedName>
        <fullName evidence="1 3">Uncharacterized protein</fullName>
    </submittedName>
</protein>
<sequence length="88" mass="9647">MQRGIVSISGIQNTRFVLFETRQGHVPESQNSCSLLNSNPAPFTSNATACKNAVHALPTLAFTSASDPPCLSMMLHRYVKKVHIFQSD</sequence>
<evidence type="ECO:0000313" key="3">
    <source>
        <dbReference type="WBParaSite" id="SCUD_0000724601-mRNA-1"/>
    </source>
</evidence>
<dbReference type="WBParaSite" id="SCUD_0000724601-mRNA-1">
    <property type="protein sequence ID" value="SCUD_0000724601-mRNA-1"/>
    <property type="gene ID" value="SCUD_0000724601"/>
</dbReference>
<dbReference type="Proteomes" id="UP000279833">
    <property type="component" value="Unassembled WGS sequence"/>
</dbReference>
<dbReference type="EMBL" id="UZAK01032286">
    <property type="protein sequence ID" value="VDP25512.1"/>
    <property type="molecule type" value="Genomic_DNA"/>
</dbReference>
<name>A0A183JX01_9TREM</name>
<evidence type="ECO:0000313" key="1">
    <source>
        <dbReference type="EMBL" id="VDP25512.1"/>
    </source>
</evidence>
<organism evidence="3">
    <name type="scientific">Schistosoma curassoni</name>
    <dbReference type="NCBI Taxonomy" id="6186"/>
    <lineage>
        <taxon>Eukaryota</taxon>
        <taxon>Metazoa</taxon>
        <taxon>Spiralia</taxon>
        <taxon>Lophotrochozoa</taxon>
        <taxon>Platyhelminthes</taxon>
        <taxon>Trematoda</taxon>
        <taxon>Digenea</taxon>
        <taxon>Strigeidida</taxon>
        <taxon>Schistosomatoidea</taxon>
        <taxon>Schistosomatidae</taxon>
        <taxon>Schistosoma</taxon>
    </lineage>
</organism>
<proteinExistence type="predicted"/>
<accession>A0A183JX01</accession>
<evidence type="ECO:0000313" key="2">
    <source>
        <dbReference type="Proteomes" id="UP000279833"/>
    </source>
</evidence>
<keyword evidence="2" id="KW-1185">Reference proteome</keyword>
<reference evidence="3" key="1">
    <citation type="submission" date="2016-06" db="UniProtKB">
        <authorList>
            <consortium name="WormBaseParasite"/>
        </authorList>
    </citation>
    <scope>IDENTIFICATION</scope>
</reference>
<dbReference type="AlphaFoldDB" id="A0A183JX01"/>
<reference evidence="1 2" key="2">
    <citation type="submission" date="2018-11" db="EMBL/GenBank/DDBJ databases">
        <authorList>
            <consortium name="Pathogen Informatics"/>
        </authorList>
    </citation>
    <scope>NUCLEOTIDE SEQUENCE [LARGE SCALE GENOMIC DNA]</scope>
    <source>
        <strain evidence="1">Dakar</strain>
        <strain evidence="2">Dakar, Senegal</strain>
    </source>
</reference>